<evidence type="ECO:0000259" key="1">
    <source>
        <dbReference type="Pfam" id="PF07878"/>
    </source>
</evidence>
<dbReference type="Pfam" id="PF07878">
    <property type="entry name" value="RHH_5"/>
    <property type="match status" value="1"/>
</dbReference>
<dbReference type="SUPFAM" id="SSF47598">
    <property type="entry name" value="Ribbon-helix-helix"/>
    <property type="match status" value="1"/>
</dbReference>
<dbReference type="EMBL" id="MT145163">
    <property type="protein sequence ID" value="QJI04256.1"/>
    <property type="molecule type" value="Genomic_DNA"/>
</dbReference>
<name>A0A6H1ZUV9_9ZZZZ</name>
<dbReference type="EMBL" id="MT144284">
    <property type="protein sequence ID" value="QJA51716.1"/>
    <property type="molecule type" value="Genomic_DNA"/>
</dbReference>
<organism evidence="2">
    <name type="scientific">viral metagenome</name>
    <dbReference type="NCBI Taxonomy" id="1070528"/>
    <lineage>
        <taxon>unclassified sequences</taxon>
        <taxon>metagenomes</taxon>
        <taxon>organismal metagenomes</taxon>
    </lineage>
</organism>
<dbReference type="InterPro" id="IPR010985">
    <property type="entry name" value="Ribbon_hlx_hlx"/>
</dbReference>
<sequence>MLQKSITFSARPELIEIIDRMAQKERRSRSQMIVLLLERAVEKKEGGTR</sequence>
<dbReference type="AlphaFoldDB" id="A0A6H1ZUV9"/>
<accession>A0A6H1ZUV9</accession>
<reference evidence="2" key="1">
    <citation type="submission" date="2020-03" db="EMBL/GenBank/DDBJ databases">
        <title>The deep terrestrial virosphere.</title>
        <authorList>
            <person name="Holmfeldt K."/>
            <person name="Nilsson E."/>
            <person name="Simone D."/>
            <person name="Lopez-Fernandez M."/>
            <person name="Wu X."/>
            <person name="de Brujin I."/>
            <person name="Lundin D."/>
            <person name="Andersson A."/>
            <person name="Bertilsson S."/>
            <person name="Dopson M."/>
        </authorList>
    </citation>
    <scope>NUCLEOTIDE SEQUENCE</scope>
    <source>
        <strain evidence="2">TM448A02256</strain>
        <strain evidence="3">TM448B07067</strain>
    </source>
</reference>
<protein>
    <submittedName>
        <fullName evidence="2">Putative ribbon-helix-helix protein repressor</fullName>
    </submittedName>
</protein>
<dbReference type="InterPro" id="IPR012869">
    <property type="entry name" value="RHH_5"/>
</dbReference>
<proteinExistence type="predicted"/>
<gene>
    <name evidence="2" type="ORF">TM448A02256_0016</name>
    <name evidence="3" type="ORF">TM448B07067_0003</name>
</gene>
<dbReference type="GO" id="GO:0006355">
    <property type="term" value="P:regulation of DNA-templated transcription"/>
    <property type="evidence" value="ECO:0007669"/>
    <property type="project" value="InterPro"/>
</dbReference>
<evidence type="ECO:0000313" key="3">
    <source>
        <dbReference type="EMBL" id="QJI04256.1"/>
    </source>
</evidence>
<evidence type="ECO:0000313" key="2">
    <source>
        <dbReference type="EMBL" id="QJA51716.1"/>
    </source>
</evidence>
<feature type="domain" description="CopG-like ribbon-helix-helix" evidence="1">
    <location>
        <begin position="13"/>
        <end position="45"/>
    </location>
</feature>